<dbReference type="InterPro" id="IPR007016">
    <property type="entry name" value="O-antigen_ligase-rel_domated"/>
</dbReference>
<feature type="transmembrane region" description="Helical" evidence="6">
    <location>
        <begin position="76"/>
        <end position="98"/>
    </location>
</feature>
<dbReference type="SMART" id="SM00028">
    <property type="entry name" value="TPR"/>
    <property type="match status" value="5"/>
</dbReference>
<keyword evidence="4 6" id="KW-0472">Membrane</keyword>
<dbReference type="InterPro" id="IPR051533">
    <property type="entry name" value="WaaL-like"/>
</dbReference>
<comment type="caution">
    <text evidence="8">The sequence shown here is derived from an EMBL/GenBank/DDBJ whole genome shotgun (WGS) entry which is preliminary data.</text>
</comment>
<feature type="transmembrane region" description="Helical" evidence="6">
    <location>
        <begin position="247"/>
        <end position="265"/>
    </location>
</feature>
<keyword evidence="2 6" id="KW-0812">Transmembrane</keyword>
<feature type="transmembrane region" description="Helical" evidence="6">
    <location>
        <begin position="169"/>
        <end position="189"/>
    </location>
</feature>
<feature type="transmembrane region" description="Helical" evidence="6">
    <location>
        <begin position="435"/>
        <end position="459"/>
    </location>
</feature>
<dbReference type="GO" id="GO:0016020">
    <property type="term" value="C:membrane"/>
    <property type="evidence" value="ECO:0007669"/>
    <property type="project" value="UniProtKB-SubCell"/>
</dbReference>
<evidence type="ECO:0000259" key="7">
    <source>
        <dbReference type="Pfam" id="PF04932"/>
    </source>
</evidence>
<keyword evidence="3 6" id="KW-1133">Transmembrane helix</keyword>
<dbReference type="OrthoDB" id="9769030at2"/>
<feature type="transmembrane region" description="Helical" evidence="6">
    <location>
        <begin position="140"/>
        <end position="157"/>
    </location>
</feature>
<evidence type="ECO:0000256" key="4">
    <source>
        <dbReference type="ARBA" id="ARBA00023136"/>
    </source>
</evidence>
<dbReference type="Pfam" id="PF14559">
    <property type="entry name" value="TPR_19"/>
    <property type="match status" value="2"/>
</dbReference>
<feature type="domain" description="O-antigen ligase-related" evidence="7">
    <location>
        <begin position="278"/>
        <end position="451"/>
    </location>
</feature>
<evidence type="ECO:0000256" key="6">
    <source>
        <dbReference type="SAM" id="Phobius"/>
    </source>
</evidence>
<evidence type="ECO:0000256" key="1">
    <source>
        <dbReference type="ARBA" id="ARBA00004141"/>
    </source>
</evidence>
<feature type="repeat" description="TPR" evidence="5">
    <location>
        <begin position="694"/>
        <end position="727"/>
    </location>
</feature>
<feature type="transmembrane region" description="Helical" evidence="6">
    <location>
        <begin position="12"/>
        <end position="34"/>
    </location>
</feature>
<feature type="transmembrane region" description="Helical" evidence="6">
    <location>
        <begin position="297"/>
        <end position="315"/>
    </location>
</feature>
<dbReference type="InterPro" id="IPR011990">
    <property type="entry name" value="TPR-like_helical_dom_sf"/>
</dbReference>
<evidence type="ECO:0000313" key="9">
    <source>
        <dbReference type="Proteomes" id="UP000196368"/>
    </source>
</evidence>
<dbReference type="PROSITE" id="PS50005">
    <property type="entry name" value="TPR"/>
    <property type="match status" value="3"/>
</dbReference>
<feature type="repeat" description="TPR" evidence="5">
    <location>
        <begin position="556"/>
        <end position="589"/>
    </location>
</feature>
<accession>A0A1Y4DCU0</accession>
<dbReference type="Pfam" id="PF04932">
    <property type="entry name" value="Wzy_C"/>
    <property type="match status" value="1"/>
</dbReference>
<reference evidence="9" key="1">
    <citation type="submission" date="2017-04" db="EMBL/GenBank/DDBJ databases">
        <title>Function of individual gut microbiota members based on whole genome sequencing of pure cultures obtained from chicken caecum.</title>
        <authorList>
            <person name="Medvecky M."/>
            <person name="Cejkova D."/>
            <person name="Polansky O."/>
            <person name="Karasova D."/>
            <person name="Kubasova T."/>
            <person name="Cizek A."/>
            <person name="Rychlik I."/>
        </authorList>
    </citation>
    <scope>NUCLEOTIDE SEQUENCE [LARGE SCALE GENOMIC DNA]</scope>
    <source>
        <strain evidence="9">An273</strain>
    </source>
</reference>
<keyword evidence="5" id="KW-0802">TPR repeat</keyword>
<dbReference type="SUPFAM" id="SSF48452">
    <property type="entry name" value="TPR-like"/>
    <property type="match status" value="1"/>
</dbReference>
<dbReference type="AlphaFoldDB" id="A0A1Y4DCU0"/>
<comment type="subcellular location">
    <subcellularLocation>
        <location evidence="1">Membrane</location>
        <topology evidence="1">Multi-pass membrane protein</topology>
    </subcellularLocation>
</comment>
<sequence length="876" mass="98883">MLNLTKSAKETVYMKIVRVLLAMCFLVVPLVFFTDLTANPFFVQNTLLYLLIALIYGTLAVKFLRSKDIDFTKTFFDLAFFVYVTACVMGWLSAVSSAQQAMRQTLFYDLLNYGSLLIIVSLGAYIISKNIVFSGTIESKTNYILLFLGWGALWYFLPMLKTHLTSENILAQLFDWYALLLWGVGVWLGMRVLRKLTQENILVLMFIAVFLACCYGVLQALGLEFLWPFEINQFASKAFSTFGNPNFLSSAVVMLLPALLVYFMRTDSKKDFVVYGLLVLVYILFLCFGLARSCWIGAAVALVMMWMFGTLRALIWKRKGRVFLLALLAVGVGWGSVYVDGTDMPSPVAKRAAELAQVTPSNITLKVDRDKIFQSLHQRLFMWDVSKEIFLERPVLGSGLGNFQMAFEQNQPKTLLRYPNLRELKTITHAPHNELFFQLGQGGIVGLGLFLFMFMVLFLEMRDFAAHKKEGDKKQLLQALFCGILGMLADNMLNISLHAVVPAFIFWWMVGAEVSGVGKEERRISITANPVTKTVALAVLGASAAVLVWQGLWLTSEYHSFLGQKDVAVKKYDSAVKNLSEALALYPANTEAGFRLGNVLLAQGKYKEALEAFEKTMSAASYYEEVYFHAALAALGANEPKKAVHYLMDNLRLHPYNLQAYLMLSQLLHEDVIYADASALALMERGLTLFPYETNLWRLAGEIYQKLGDTEYAKNTYKRGLTVDTLDHELLQRLSALYPARSTDRPAVIAQAQRLQRYQDKANKFNKMSPYYQQRLRKDIEAYIKDYPDDTNGPILLARVLSLAGNDIKAEEVLEGVLEKYPDDLWANLALSTLYYKAEDVKKAEKCLQDALFYYPQNALATARLKALEQAGLIAL</sequence>
<dbReference type="PANTHER" id="PTHR37422">
    <property type="entry name" value="TEICHURONIC ACID BIOSYNTHESIS PROTEIN TUAE"/>
    <property type="match status" value="1"/>
</dbReference>
<dbReference type="Gene3D" id="1.25.40.10">
    <property type="entry name" value="Tetratricopeptide repeat domain"/>
    <property type="match status" value="2"/>
</dbReference>
<feature type="transmembrane region" description="Helical" evidence="6">
    <location>
        <begin position="272"/>
        <end position="291"/>
    </location>
</feature>
<dbReference type="EMBL" id="NFJD01000002">
    <property type="protein sequence ID" value="OUO56984.1"/>
    <property type="molecule type" value="Genomic_DNA"/>
</dbReference>
<feature type="transmembrane region" description="Helical" evidence="6">
    <location>
        <begin position="201"/>
        <end position="227"/>
    </location>
</feature>
<feature type="repeat" description="TPR" evidence="5">
    <location>
        <begin position="590"/>
        <end position="623"/>
    </location>
</feature>
<dbReference type="PANTHER" id="PTHR37422:SF13">
    <property type="entry name" value="LIPOPOLYSACCHARIDE BIOSYNTHESIS PROTEIN PA4999-RELATED"/>
    <property type="match status" value="1"/>
</dbReference>
<feature type="transmembrane region" description="Helical" evidence="6">
    <location>
        <begin position="46"/>
        <end position="64"/>
    </location>
</feature>
<organism evidence="8 9">
    <name type="scientific">Candidatus Avelusimicrobium gallicola</name>
    <dbReference type="NCBI Taxonomy" id="2562704"/>
    <lineage>
        <taxon>Bacteria</taxon>
        <taxon>Pseudomonadati</taxon>
        <taxon>Elusimicrobiota</taxon>
        <taxon>Elusimicrobia</taxon>
        <taxon>Elusimicrobiales</taxon>
        <taxon>Elusimicrobiaceae</taxon>
        <taxon>Candidatus Avelusimicrobium</taxon>
    </lineage>
</organism>
<name>A0A1Y4DCU0_9BACT</name>
<feature type="transmembrane region" description="Helical" evidence="6">
    <location>
        <begin position="322"/>
        <end position="339"/>
    </location>
</feature>
<gene>
    <name evidence="8" type="ORF">B5F75_03815</name>
</gene>
<evidence type="ECO:0000256" key="5">
    <source>
        <dbReference type="PROSITE-ProRule" id="PRU00339"/>
    </source>
</evidence>
<protein>
    <recommendedName>
        <fullName evidence="7">O-antigen ligase-related domain-containing protein</fullName>
    </recommendedName>
</protein>
<evidence type="ECO:0000256" key="3">
    <source>
        <dbReference type="ARBA" id="ARBA00022989"/>
    </source>
</evidence>
<proteinExistence type="predicted"/>
<keyword evidence="9" id="KW-1185">Reference proteome</keyword>
<dbReference type="Proteomes" id="UP000196368">
    <property type="component" value="Unassembled WGS sequence"/>
</dbReference>
<evidence type="ECO:0000256" key="2">
    <source>
        <dbReference type="ARBA" id="ARBA00022692"/>
    </source>
</evidence>
<evidence type="ECO:0000313" key="8">
    <source>
        <dbReference type="EMBL" id="OUO56984.1"/>
    </source>
</evidence>
<dbReference type="InterPro" id="IPR019734">
    <property type="entry name" value="TPR_rpt"/>
</dbReference>
<dbReference type="RefSeq" id="WP_087288115.1">
    <property type="nucleotide sequence ID" value="NZ_NFJD01000002.1"/>
</dbReference>
<feature type="transmembrane region" description="Helical" evidence="6">
    <location>
        <begin position="480"/>
        <end position="510"/>
    </location>
</feature>
<feature type="transmembrane region" description="Helical" evidence="6">
    <location>
        <begin position="110"/>
        <end position="128"/>
    </location>
</feature>